<evidence type="ECO:0000256" key="4">
    <source>
        <dbReference type="ARBA" id="ARBA00022946"/>
    </source>
</evidence>
<sequence length="303" mass="34482">MGFGAKVKGQARKLRRKLMKCFQKDQKRSKKGTETAESNVRVTAEPDAYMFVPTTTTFQNVHTDVVKLIILIIALARLLEFLFGINFHKLSNREYRPVQRVSRFRDLAKYPYEEPSRTRRVSHTPPARQLAVLPPPPSYRQMTFVKKTREEILVEKNLSVVGYDRDRVATDGNCFFEAAARQLRRGDPRVVTTAQQLRQDLIRYIRAHAEKYSIAVPGGLWAFHRELDDLSRPGHWCMDLGDTLPIALANFTSREVNLVTSIPAMPVITLEPDGEESGSPLVLAYLNTPGGEHYDATKRKRSG</sequence>
<dbReference type="Gene3D" id="3.90.70.80">
    <property type="match status" value="1"/>
</dbReference>
<proteinExistence type="inferred from homology"/>
<dbReference type="PROSITE" id="PS50802">
    <property type="entry name" value="OTU"/>
    <property type="match status" value="1"/>
</dbReference>
<evidence type="ECO:0000256" key="5">
    <source>
        <dbReference type="ARBA" id="ARBA00022980"/>
    </source>
</evidence>
<dbReference type="OrthoDB" id="5963957at2759"/>
<keyword evidence="6" id="KW-0496">Mitochondrion</keyword>
<evidence type="ECO:0000256" key="9">
    <source>
        <dbReference type="ARBA" id="ARBA00035363"/>
    </source>
</evidence>
<dbReference type="Proteomes" id="UP000515135">
    <property type="component" value="Unplaced"/>
</dbReference>
<evidence type="ECO:0000256" key="6">
    <source>
        <dbReference type="ARBA" id="ARBA00023128"/>
    </source>
</evidence>
<dbReference type="GO" id="GO:0008234">
    <property type="term" value="F:cysteine-type peptidase activity"/>
    <property type="evidence" value="ECO:0007669"/>
    <property type="project" value="UniProtKB-KW"/>
</dbReference>
<keyword evidence="4" id="KW-0809">Transit peptide</keyword>
<evidence type="ECO:0000256" key="3">
    <source>
        <dbReference type="ARBA" id="ARBA00022807"/>
    </source>
</evidence>
<gene>
    <name evidence="12" type="primary">LOC109467732</name>
</gene>
<keyword evidence="3" id="KW-0788">Thiol protease</keyword>
<evidence type="ECO:0000259" key="10">
    <source>
        <dbReference type="PROSITE" id="PS50802"/>
    </source>
</evidence>
<protein>
    <recommendedName>
        <fullName evidence="8">Small ribosomal subunit protein mS31</fullName>
    </recommendedName>
    <alternativeName>
        <fullName evidence="9">28S ribosomal protein S31, mitochondrial</fullName>
    </alternativeName>
</protein>
<evidence type="ECO:0000313" key="12">
    <source>
        <dbReference type="RefSeq" id="XP_019621341.1"/>
    </source>
</evidence>
<comment type="subcellular location">
    <subcellularLocation>
        <location evidence="1">Mitochondrion</location>
    </subcellularLocation>
</comment>
<evidence type="ECO:0000256" key="2">
    <source>
        <dbReference type="ARBA" id="ARBA00011057"/>
    </source>
</evidence>
<dbReference type="GO" id="GO:0005763">
    <property type="term" value="C:mitochondrial small ribosomal subunit"/>
    <property type="evidence" value="ECO:0007669"/>
    <property type="project" value="InterPro"/>
</dbReference>
<accession>A0A6P4YVR4</accession>
<reference evidence="12" key="1">
    <citation type="submission" date="2025-08" db="UniProtKB">
        <authorList>
            <consortium name="RefSeq"/>
        </authorList>
    </citation>
    <scope>IDENTIFICATION</scope>
    <source>
        <tissue evidence="12">Gonad</tissue>
    </source>
</reference>
<dbReference type="FunFam" id="3.90.70.80:FF:000027">
    <property type="entry name" value="Predicted protein"/>
    <property type="match status" value="1"/>
</dbReference>
<keyword evidence="7" id="KW-0687">Ribonucleoprotein</keyword>
<dbReference type="PANTHER" id="PTHR13231:SF3">
    <property type="entry name" value="SMALL RIBOSOMAL SUBUNIT PROTEIN MS31"/>
    <property type="match status" value="1"/>
</dbReference>
<dbReference type="InterPro" id="IPR038765">
    <property type="entry name" value="Papain-like_cys_pep_sf"/>
</dbReference>
<dbReference type="SUPFAM" id="SSF54001">
    <property type="entry name" value="Cysteine proteinases"/>
    <property type="match status" value="1"/>
</dbReference>
<dbReference type="KEGG" id="bbel:109467732"/>
<dbReference type="PANTHER" id="PTHR13231">
    <property type="entry name" value="MITOCHONDRIAL RIBOSOMAL PROTEIN S31"/>
    <property type="match status" value="1"/>
</dbReference>
<dbReference type="AlphaFoldDB" id="A0A6P4YVR4"/>
<keyword evidence="11" id="KW-1185">Reference proteome</keyword>
<dbReference type="InterPro" id="IPR026299">
    <property type="entry name" value="MRP-S31"/>
</dbReference>
<keyword evidence="5" id="KW-0689">Ribosomal protein</keyword>
<evidence type="ECO:0000313" key="11">
    <source>
        <dbReference type="Proteomes" id="UP000515135"/>
    </source>
</evidence>
<name>A0A6P4YVR4_BRABE</name>
<dbReference type="RefSeq" id="XP_019621341.1">
    <property type="nucleotide sequence ID" value="XM_019765782.1"/>
</dbReference>
<keyword evidence="3" id="KW-0645">Protease</keyword>
<evidence type="ECO:0000256" key="7">
    <source>
        <dbReference type="ARBA" id="ARBA00023274"/>
    </source>
</evidence>
<evidence type="ECO:0000256" key="8">
    <source>
        <dbReference type="ARBA" id="ARBA00035133"/>
    </source>
</evidence>
<dbReference type="InterPro" id="IPR003323">
    <property type="entry name" value="OTU_dom"/>
</dbReference>
<organism evidence="11 12">
    <name type="scientific">Branchiostoma belcheri</name>
    <name type="common">Amphioxus</name>
    <dbReference type="NCBI Taxonomy" id="7741"/>
    <lineage>
        <taxon>Eukaryota</taxon>
        <taxon>Metazoa</taxon>
        <taxon>Chordata</taxon>
        <taxon>Cephalochordata</taxon>
        <taxon>Leptocardii</taxon>
        <taxon>Amphioxiformes</taxon>
        <taxon>Branchiostomatidae</taxon>
        <taxon>Branchiostoma</taxon>
    </lineage>
</organism>
<dbReference type="CDD" id="cd22744">
    <property type="entry name" value="OTU"/>
    <property type="match status" value="1"/>
</dbReference>
<dbReference type="GeneID" id="109467732"/>
<evidence type="ECO:0000256" key="1">
    <source>
        <dbReference type="ARBA" id="ARBA00004173"/>
    </source>
</evidence>
<dbReference type="GO" id="GO:0003735">
    <property type="term" value="F:structural constituent of ribosome"/>
    <property type="evidence" value="ECO:0007669"/>
    <property type="project" value="InterPro"/>
</dbReference>
<keyword evidence="3" id="KW-0378">Hydrolase</keyword>
<comment type="similarity">
    <text evidence="2">Belongs to the mitochondrion-specific ribosomal protein mS31 family.</text>
</comment>
<dbReference type="Pfam" id="PF02338">
    <property type="entry name" value="OTU"/>
    <property type="match status" value="1"/>
</dbReference>
<feature type="domain" description="OTU" evidence="10">
    <location>
        <begin position="163"/>
        <end position="300"/>
    </location>
</feature>